<evidence type="ECO:0000256" key="1">
    <source>
        <dbReference type="SAM" id="MobiDB-lite"/>
    </source>
</evidence>
<organism evidence="2 3">
    <name type="scientific">Neorhizobium lilium</name>
    <dbReference type="NCBI Taxonomy" id="2503024"/>
    <lineage>
        <taxon>Bacteria</taxon>
        <taxon>Pseudomonadati</taxon>
        <taxon>Pseudomonadota</taxon>
        <taxon>Alphaproteobacteria</taxon>
        <taxon>Hyphomicrobiales</taxon>
        <taxon>Rhizobiaceae</taxon>
        <taxon>Rhizobium/Agrobacterium group</taxon>
        <taxon>Neorhizobium</taxon>
    </lineage>
</organism>
<dbReference type="Proteomes" id="UP000287687">
    <property type="component" value="Unassembled WGS sequence"/>
</dbReference>
<feature type="compositionally biased region" description="Low complexity" evidence="1">
    <location>
        <begin position="60"/>
        <end position="70"/>
    </location>
</feature>
<feature type="compositionally biased region" description="Basic and acidic residues" evidence="1">
    <location>
        <begin position="11"/>
        <end position="24"/>
    </location>
</feature>
<sequence length="148" mass="15434">MEFLARLVSSRGERKRDDAVDDGKPAALAIAGQMDTPAEEDLNAVDPPASAEPPRDQSDPDSATPAPAADCLDGKLDEVGDPASLDDTNIVVARTSNDAKREQAAAAPPVKRASRGRKTEPAEVVSHVSPVVPTAADDATTLIKRSAR</sequence>
<gene>
    <name evidence="2" type="ORF">EPK99_04060</name>
</gene>
<evidence type="ECO:0000313" key="2">
    <source>
        <dbReference type="EMBL" id="RWX81473.1"/>
    </source>
</evidence>
<dbReference type="AlphaFoldDB" id="A0A3S3VPZ1"/>
<proteinExistence type="predicted"/>
<accession>A0A3S3VPZ1</accession>
<dbReference type="EMBL" id="SBIP01000001">
    <property type="protein sequence ID" value="RWX81473.1"/>
    <property type="molecule type" value="Genomic_DNA"/>
</dbReference>
<dbReference type="RefSeq" id="WP_128441317.1">
    <property type="nucleotide sequence ID" value="NZ_SBIP01000001.1"/>
</dbReference>
<feature type="region of interest" description="Disordered" evidence="1">
    <location>
        <begin position="1"/>
        <end position="130"/>
    </location>
</feature>
<dbReference type="OrthoDB" id="8277693at2"/>
<reference evidence="2 3" key="1">
    <citation type="submission" date="2019-01" db="EMBL/GenBank/DDBJ databases">
        <title>The draft genome of Rhizobium sp. 24NR.</title>
        <authorList>
            <person name="Liu L."/>
            <person name="Liang L."/>
            <person name="Shi S."/>
            <person name="Xu L."/>
            <person name="Wang X."/>
            <person name="Li L."/>
            <person name="Zhang X."/>
        </authorList>
    </citation>
    <scope>NUCLEOTIDE SEQUENCE [LARGE SCALE GENOMIC DNA]</scope>
    <source>
        <strain evidence="2 3">24NR</strain>
    </source>
</reference>
<evidence type="ECO:0000313" key="3">
    <source>
        <dbReference type="Proteomes" id="UP000287687"/>
    </source>
</evidence>
<comment type="caution">
    <text evidence="2">The sequence shown here is derived from an EMBL/GenBank/DDBJ whole genome shotgun (WGS) entry which is preliminary data.</text>
</comment>
<protein>
    <submittedName>
        <fullName evidence="2">Uncharacterized protein</fullName>
    </submittedName>
</protein>
<keyword evidence="3" id="KW-1185">Reference proteome</keyword>
<name>A0A3S3VPZ1_9HYPH</name>